<evidence type="ECO:0000256" key="8">
    <source>
        <dbReference type="SAM" id="Phobius"/>
    </source>
</evidence>
<sequence>MAIRPRYLSELGADLYCGGGYPIHEFDRGRDTGWFERQVRMRITLSLGLVALAFASLFVGVIDISIGALWQDPTAWEVLWISRGPRTIAVVITGGSLAICGAILQMLVRNRFVEPMTTGTGQGAALGILLVTLVTPTAPMLAKMGIASLTALATSLGFLAIVNRLPPTQPLMVPLVGLIYGGIIGAGVTFVAYQADLLQYIDIWMSGEFSGVLQGRYELLWIAALVALLSYFAADQFAIVGMGQAVTTNLGLNYRQVVVTGLLAISIVTALTVVTVGMIPFVGLVVPNIIARLAGDNLRLTLPMTALMGAILVLGCDIIGRLVRYPYEIPVGSVFGVLGAGVFLWLLYAPKRHAV</sequence>
<feature type="transmembrane region" description="Helical" evidence="8">
    <location>
        <begin position="262"/>
        <end position="290"/>
    </location>
</feature>
<dbReference type="Pfam" id="PF01032">
    <property type="entry name" value="FecCD"/>
    <property type="match status" value="1"/>
</dbReference>
<keyword evidence="3" id="KW-0813">Transport</keyword>
<dbReference type="Proteomes" id="UP000027734">
    <property type="component" value="Unassembled WGS sequence"/>
</dbReference>
<feature type="transmembrane region" description="Helical" evidence="8">
    <location>
        <begin position="45"/>
        <end position="68"/>
    </location>
</feature>
<dbReference type="STRING" id="1300350.Z948_3375"/>
<evidence type="ECO:0000256" key="3">
    <source>
        <dbReference type="ARBA" id="ARBA00022448"/>
    </source>
</evidence>
<dbReference type="CDD" id="cd06550">
    <property type="entry name" value="TM_ABC_iron-siderophores_like"/>
    <property type="match status" value="1"/>
</dbReference>
<feature type="transmembrane region" description="Helical" evidence="8">
    <location>
        <begin position="219"/>
        <end position="242"/>
    </location>
</feature>
<evidence type="ECO:0000256" key="5">
    <source>
        <dbReference type="ARBA" id="ARBA00022692"/>
    </source>
</evidence>
<organism evidence="9 10">
    <name type="scientific">Sulfitobacter donghicola DSW-25 = KCTC 12864 = JCM 14565</name>
    <dbReference type="NCBI Taxonomy" id="1300350"/>
    <lineage>
        <taxon>Bacteria</taxon>
        <taxon>Pseudomonadati</taxon>
        <taxon>Pseudomonadota</taxon>
        <taxon>Alphaproteobacteria</taxon>
        <taxon>Rhodobacterales</taxon>
        <taxon>Roseobacteraceae</taxon>
        <taxon>Sulfitobacter</taxon>
    </lineage>
</organism>
<evidence type="ECO:0000313" key="10">
    <source>
        <dbReference type="Proteomes" id="UP000027734"/>
    </source>
</evidence>
<dbReference type="InterPro" id="IPR037294">
    <property type="entry name" value="ABC_BtuC-like"/>
</dbReference>
<comment type="caution">
    <text evidence="9">The sequence shown here is derived from an EMBL/GenBank/DDBJ whole genome shotgun (WGS) entry which is preliminary data.</text>
</comment>
<dbReference type="EMBL" id="JAMC01000006">
    <property type="protein sequence ID" value="KEJ88496.1"/>
    <property type="molecule type" value="Genomic_DNA"/>
</dbReference>
<feature type="transmembrane region" description="Helical" evidence="8">
    <location>
        <begin position="329"/>
        <end position="349"/>
    </location>
</feature>
<keyword evidence="7 8" id="KW-0472">Membrane</keyword>
<dbReference type="eggNOG" id="COG4606">
    <property type="taxonomic scope" value="Bacteria"/>
</dbReference>
<feature type="transmembrane region" description="Helical" evidence="8">
    <location>
        <begin position="302"/>
        <end position="323"/>
    </location>
</feature>
<feature type="transmembrane region" description="Helical" evidence="8">
    <location>
        <begin position="171"/>
        <end position="198"/>
    </location>
</feature>
<comment type="subcellular location">
    <subcellularLocation>
        <location evidence="1">Cell membrane</location>
        <topology evidence="1">Multi-pass membrane protein</topology>
    </subcellularLocation>
</comment>
<dbReference type="SUPFAM" id="SSF81345">
    <property type="entry name" value="ABC transporter involved in vitamin B12 uptake, BtuC"/>
    <property type="match status" value="1"/>
</dbReference>
<keyword evidence="6 8" id="KW-1133">Transmembrane helix</keyword>
<dbReference type="InterPro" id="IPR000522">
    <property type="entry name" value="ABC_transptr_permease_BtuC"/>
</dbReference>
<feature type="transmembrane region" description="Helical" evidence="8">
    <location>
        <begin position="88"/>
        <end position="108"/>
    </location>
</feature>
<evidence type="ECO:0000256" key="2">
    <source>
        <dbReference type="ARBA" id="ARBA00007935"/>
    </source>
</evidence>
<dbReference type="Gene3D" id="1.10.3470.10">
    <property type="entry name" value="ABC transporter involved in vitamin B12 uptake, BtuC"/>
    <property type="match status" value="1"/>
</dbReference>
<dbReference type="PANTHER" id="PTHR30472:SF27">
    <property type="entry name" value="PETROBACTIN IMPORT SYSTEM PERMEASE PROTEIN YCLN"/>
    <property type="match status" value="1"/>
</dbReference>
<keyword evidence="10" id="KW-1185">Reference proteome</keyword>
<keyword evidence="4" id="KW-1003">Cell membrane</keyword>
<gene>
    <name evidence="9" type="ORF">DSW25_15520</name>
</gene>
<dbReference type="AlphaFoldDB" id="A0A073IG89"/>
<comment type="similarity">
    <text evidence="2">Belongs to the binding-protein-dependent transport system permease family. FecCD subfamily.</text>
</comment>
<keyword evidence="5 8" id="KW-0812">Transmembrane</keyword>
<dbReference type="GO" id="GO:0033214">
    <property type="term" value="P:siderophore-iron import into cell"/>
    <property type="evidence" value="ECO:0007669"/>
    <property type="project" value="TreeGrafter"/>
</dbReference>
<evidence type="ECO:0000256" key="7">
    <source>
        <dbReference type="ARBA" id="ARBA00023136"/>
    </source>
</evidence>
<name>A0A073IG89_9RHOB</name>
<dbReference type="GO" id="GO:0005886">
    <property type="term" value="C:plasma membrane"/>
    <property type="evidence" value="ECO:0007669"/>
    <property type="project" value="UniProtKB-SubCell"/>
</dbReference>
<feature type="transmembrane region" description="Helical" evidence="8">
    <location>
        <begin position="146"/>
        <end position="165"/>
    </location>
</feature>
<reference evidence="9 10" key="1">
    <citation type="submission" date="2014-01" db="EMBL/GenBank/DDBJ databases">
        <title>Sulfitobacter donghicola JCM 14565 Genome Sequencing.</title>
        <authorList>
            <person name="Lai Q."/>
            <person name="Hong Z."/>
        </authorList>
    </citation>
    <scope>NUCLEOTIDE SEQUENCE [LARGE SCALE GENOMIC DNA]</scope>
    <source>
        <strain evidence="9 10">JCM 14565</strain>
    </source>
</reference>
<evidence type="ECO:0000256" key="1">
    <source>
        <dbReference type="ARBA" id="ARBA00004651"/>
    </source>
</evidence>
<dbReference type="GO" id="GO:0022857">
    <property type="term" value="F:transmembrane transporter activity"/>
    <property type="evidence" value="ECO:0007669"/>
    <property type="project" value="InterPro"/>
</dbReference>
<dbReference type="PANTHER" id="PTHR30472">
    <property type="entry name" value="FERRIC ENTEROBACTIN TRANSPORT SYSTEM PERMEASE PROTEIN"/>
    <property type="match status" value="1"/>
</dbReference>
<proteinExistence type="inferred from homology"/>
<evidence type="ECO:0000256" key="6">
    <source>
        <dbReference type="ARBA" id="ARBA00022989"/>
    </source>
</evidence>
<protein>
    <submittedName>
        <fullName evidence="9">Iron ABC transporter permease</fullName>
    </submittedName>
</protein>
<evidence type="ECO:0000256" key="4">
    <source>
        <dbReference type="ARBA" id="ARBA00022475"/>
    </source>
</evidence>
<accession>A0A073IG89</accession>
<evidence type="ECO:0000313" key="9">
    <source>
        <dbReference type="EMBL" id="KEJ88496.1"/>
    </source>
</evidence>